<proteinExistence type="predicted"/>
<feature type="domain" description="PucR C-terminal helix-turn-helix" evidence="1">
    <location>
        <begin position="256"/>
        <end position="313"/>
    </location>
</feature>
<evidence type="ECO:0000313" key="3">
    <source>
        <dbReference type="Proteomes" id="UP000530514"/>
    </source>
</evidence>
<dbReference type="PANTHER" id="PTHR33744">
    <property type="entry name" value="CARBOHYDRATE DIACID REGULATOR"/>
    <property type="match status" value="1"/>
</dbReference>
<protein>
    <submittedName>
        <fullName evidence="2">Helix-turn-helix domain-containing protein</fullName>
    </submittedName>
</protein>
<name>A0A7W1XAF8_9BACL</name>
<dbReference type="RefSeq" id="WP_052153978.1">
    <property type="nucleotide sequence ID" value="NZ_JACEIP010000011.1"/>
</dbReference>
<dbReference type="AlphaFoldDB" id="A0A7W1XAF8"/>
<dbReference type="Proteomes" id="UP000530514">
    <property type="component" value="Unassembled WGS sequence"/>
</dbReference>
<dbReference type="PANTHER" id="PTHR33744:SF15">
    <property type="entry name" value="CARBOHYDRATE DIACID REGULATOR"/>
    <property type="match status" value="1"/>
</dbReference>
<dbReference type="InterPro" id="IPR025736">
    <property type="entry name" value="PucR_C-HTH_dom"/>
</dbReference>
<dbReference type="InterPro" id="IPR042070">
    <property type="entry name" value="PucR_C-HTH_sf"/>
</dbReference>
<organism evidence="2 3">
    <name type="scientific">Thermoactinomyces daqus</name>
    <dbReference type="NCBI Taxonomy" id="1329516"/>
    <lineage>
        <taxon>Bacteria</taxon>
        <taxon>Bacillati</taxon>
        <taxon>Bacillota</taxon>
        <taxon>Bacilli</taxon>
        <taxon>Bacillales</taxon>
        <taxon>Thermoactinomycetaceae</taxon>
        <taxon>Thermoactinomyces</taxon>
    </lineage>
</organism>
<keyword evidence="3" id="KW-1185">Reference proteome</keyword>
<accession>A0A7W1XAF8</accession>
<dbReference type="Pfam" id="PF13556">
    <property type="entry name" value="HTH_30"/>
    <property type="match status" value="1"/>
</dbReference>
<comment type="caution">
    <text evidence="2">The sequence shown here is derived from an EMBL/GenBank/DDBJ whole genome shotgun (WGS) entry which is preliminary data.</text>
</comment>
<dbReference type="SUPFAM" id="SSF46689">
    <property type="entry name" value="Homeodomain-like"/>
    <property type="match status" value="1"/>
</dbReference>
<evidence type="ECO:0000313" key="2">
    <source>
        <dbReference type="EMBL" id="MBA4543005.1"/>
    </source>
</evidence>
<dbReference type="InterPro" id="IPR051448">
    <property type="entry name" value="CdaR-like_regulators"/>
</dbReference>
<dbReference type="OrthoDB" id="9792148at2"/>
<evidence type="ECO:0000259" key="1">
    <source>
        <dbReference type="Pfam" id="PF13556"/>
    </source>
</evidence>
<sequence>MVWLSPQEQKWLRELERAIGAGARVKKPMEGTSPVFYLPSGTAFTFEIPLTPRECALVELWLRDRRGQGEGISLSDWFQSLVKDEGEVPVPPEIAKLSWNDRVPFYVQLTSPAGGTADEPAQLFQAYFGEEMAWVISIHEREWLVLASLSSFSEGTDFKRSLEKAAEELCEVFAGEAGTWIRVLVHPPIHHAKEAARMWSELRRAAGLFRIFYPERQVMATWKLELEKLITQLDDEAVASFKKNFPSVSLLKEPELAKTLKALFAFNLNISETARHLYIHRNTLLYRLDRIKQETGYDVRSFDDAVLVKIMLLLLQKDAE</sequence>
<dbReference type="InterPro" id="IPR009057">
    <property type="entry name" value="Homeodomain-like_sf"/>
</dbReference>
<gene>
    <name evidence="2" type="ORF">H1164_08825</name>
</gene>
<dbReference type="EMBL" id="JACEIP010000011">
    <property type="protein sequence ID" value="MBA4543005.1"/>
    <property type="molecule type" value="Genomic_DNA"/>
</dbReference>
<dbReference type="Gene3D" id="1.10.10.2840">
    <property type="entry name" value="PucR C-terminal helix-turn-helix domain"/>
    <property type="match status" value="1"/>
</dbReference>
<reference evidence="2 3" key="1">
    <citation type="submission" date="2020-07" db="EMBL/GenBank/DDBJ databases">
        <authorList>
            <person name="Feng H."/>
        </authorList>
    </citation>
    <scope>NUCLEOTIDE SEQUENCE [LARGE SCALE GENOMIC DNA]</scope>
    <source>
        <strain evidence="3">s-11</strain>
    </source>
</reference>